<comment type="catalytic activity">
    <reaction evidence="9">
        <text>9-hexadecanoyloxy-octadecanoate + H2O = 9-hydroxy-octadecanoate + hexadecanoate + H(+)</text>
        <dbReference type="Rhea" id="RHEA:52052"/>
        <dbReference type="ChEBI" id="CHEBI:7896"/>
        <dbReference type="ChEBI" id="CHEBI:15377"/>
        <dbReference type="ChEBI" id="CHEBI:15378"/>
        <dbReference type="ChEBI" id="CHEBI:83670"/>
        <dbReference type="ChEBI" id="CHEBI:136286"/>
    </reaction>
    <physiologicalReaction direction="left-to-right" evidence="9">
        <dbReference type="Rhea" id="RHEA:52053"/>
    </physiologicalReaction>
</comment>
<evidence type="ECO:0000256" key="14">
    <source>
        <dbReference type="ARBA" id="ARBA00049296"/>
    </source>
</evidence>
<dbReference type="KEGG" id="gmw:113515338"/>
<comment type="catalytic activity">
    <reaction evidence="7">
        <text>12-hexadecanoyloxy-octadecanoate + H2O = 12-hydroxyoctadecanoate + hexadecanoate + H(+)</text>
        <dbReference type="Rhea" id="RHEA:52056"/>
        <dbReference type="ChEBI" id="CHEBI:7896"/>
        <dbReference type="ChEBI" id="CHEBI:15377"/>
        <dbReference type="ChEBI" id="CHEBI:15378"/>
        <dbReference type="ChEBI" id="CHEBI:83677"/>
        <dbReference type="ChEBI" id="CHEBI:84201"/>
    </reaction>
    <physiologicalReaction direction="left-to-right" evidence="7">
        <dbReference type="Rhea" id="RHEA:52057"/>
    </physiologicalReaction>
</comment>
<evidence type="ECO:0000256" key="4">
    <source>
        <dbReference type="ARBA" id="ARBA00022692"/>
    </source>
</evidence>
<name>A0A6J1WL69_GALME</name>
<keyword evidence="6 17" id="KW-0472">Membrane</keyword>
<protein>
    <submittedName>
        <fullName evidence="19 20">Androgen-dependent TFPI-regulating protein-like</fullName>
    </submittedName>
</protein>
<evidence type="ECO:0000256" key="3">
    <source>
        <dbReference type="ARBA" id="ARBA00009300"/>
    </source>
</evidence>
<proteinExistence type="inferred from homology"/>
<evidence type="ECO:0000256" key="15">
    <source>
        <dbReference type="ARBA" id="ARBA00049322"/>
    </source>
</evidence>
<evidence type="ECO:0000256" key="17">
    <source>
        <dbReference type="SAM" id="Phobius"/>
    </source>
</evidence>
<dbReference type="Pfam" id="PF04750">
    <property type="entry name" value="Far-17a_AIG1"/>
    <property type="match status" value="1"/>
</dbReference>
<dbReference type="RefSeq" id="XP_052754328.1">
    <property type="nucleotide sequence ID" value="XM_052898368.1"/>
</dbReference>
<dbReference type="InParanoid" id="A0A6J1WL69"/>
<dbReference type="GO" id="GO:0012505">
    <property type="term" value="C:endomembrane system"/>
    <property type="evidence" value="ECO:0007669"/>
    <property type="project" value="UniProtKB-SubCell"/>
</dbReference>
<evidence type="ECO:0000313" key="18">
    <source>
        <dbReference type="Proteomes" id="UP001652740"/>
    </source>
</evidence>
<evidence type="ECO:0000256" key="9">
    <source>
        <dbReference type="ARBA" id="ARBA00047863"/>
    </source>
</evidence>
<dbReference type="PANTHER" id="PTHR10989">
    <property type="entry name" value="ANDROGEN-INDUCED PROTEIN 1-RELATED"/>
    <property type="match status" value="1"/>
</dbReference>
<comment type="catalytic activity">
    <reaction evidence="16">
        <text>12-(9Z-hexadecenoyloxy)-octadecanoate + H2O = 12-hydroxyoctadecanoate + (9Z)-hexadecenoate + H(+)</text>
        <dbReference type="Rhea" id="RHEA:52072"/>
        <dbReference type="ChEBI" id="CHEBI:15377"/>
        <dbReference type="ChEBI" id="CHEBI:15378"/>
        <dbReference type="ChEBI" id="CHEBI:32372"/>
        <dbReference type="ChEBI" id="CHEBI:84201"/>
        <dbReference type="ChEBI" id="CHEBI:136312"/>
    </reaction>
    <physiologicalReaction direction="left-to-right" evidence="16">
        <dbReference type="Rhea" id="RHEA:52073"/>
    </physiologicalReaction>
</comment>
<keyword evidence="18" id="KW-1185">Reference proteome</keyword>
<comment type="catalytic activity">
    <reaction evidence="1">
        <text>9-(9Z-hexadecenoyloxy)-octadecanoate + H2O = (9Z)-hexadecenoate + 9-hydroxy-octadecanoate + H(+)</text>
        <dbReference type="Rhea" id="RHEA:52068"/>
        <dbReference type="ChEBI" id="CHEBI:15377"/>
        <dbReference type="ChEBI" id="CHEBI:15378"/>
        <dbReference type="ChEBI" id="CHEBI:32372"/>
        <dbReference type="ChEBI" id="CHEBI:136286"/>
        <dbReference type="ChEBI" id="CHEBI:136309"/>
    </reaction>
    <physiologicalReaction direction="left-to-right" evidence="1">
        <dbReference type="Rhea" id="RHEA:52069"/>
    </physiologicalReaction>
</comment>
<feature type="transmembrane region" description="Helical" evidence="17">
    <location>
        <begin position="136"/>
        <end position="152"/>
    </location>
</feature>
<evidence type="ECO:0000256" key="1">
    <source>
        <dbReference type="ARBA" id="ARBA00000923"/>
    </source>
</evidence>
<evidence type="ECO:0000256" key="5">
    <source>
        <dbReference type="ARBA" id="ARBA00022989"/>
    </source>
</evidence>
<reference evidence="19 20" key="1">
    <citation type="submission" date="2025-05" db="UniProtKB">
        <authorList>
            <consortium name="RefSeq"/>
        </authorList>
    </citation>
    <scope>IDENTIFICATION</scope>
    <source>
        <tissue evidence="19 20">Whole larvae</tissue>
    </source>
</reference>
<comment type="catalytic activity">
    <reaction evidence="12">
        <text>9-(9Z-octadecenoyloxy)-octadecanoate + H2O = 9-hydroxy-octadecanoate + (9Z)-octadecenoate + H(+)</text>
        <dbReference type="Rhea" id="RHEA:52048"/>
        <dbReference type="ChEBI" id="CHEBI:15377"/>
        <dbReference type="ChEBI" id="CHEBI:15378"/>
        <dbReference type="ChEBI" id="CHEBI:30823"/>
        <dbReference type="ChEBI" id="CHEBI:136282"/>
        <dbReference type="ChEBI" id="CHEBI:136286"/>
    </reaction>
    <physiologicalReaction direction="left-to-right" evidence="12">
        <dbReference type="Rhea" id="RHEA:52049"/>
    </physiologicalReaction>
</comment>
<sequence>MSGYIYFRILGYVVTITLQVGNWIVMTQPISQDVMADSKVRGFVDMRSRFLTHWTVFVQIFYALTGLSCDVLTLLNSKRNYEPPRFLKGFRDTFFAAIVWPSTLLVFTFFWTLYVLDRKLIYPPFLDKILAPASNHIMHTAIVPSALWELYFQPRSVPKSHKKNLIHMILYYALYLSVFIYTYVEKGKWVYPIFQKIYGTIYFYVVLVFVSVLCLLYYYLQWPLTSKAWASLEKQKTKRKIR</sequence>
<dbReference type="AlphaFoldDB" id="A0A6J1WL69"/>
<feature type="transmembrane region" description="Helical" evidence="17">
    <location>
        <begin position="201"/>
        <end position="220"/>
    </location>
</feature>
<feature type="transmembrane region" description="Helical" evidence="17">
    <location>
        <begin position="51"/>
        <end position="73"/>
    </location>
</feature>
<evidence type="ECO:0000256" key="12">
    <source>
        <dbReference type="ARBA" id="ARBA00048800"/>
    </source>
</evidence>
<evidence type="ECO:0000256" key="10">
    <source>
        <dbReference type="ARBA" id="ARBA00048680"/>
    </source>
</evidence>
<comment type="catalytic activity">
    <reaction evidence="14">
        <text>13-(9Z-octadecenoyloxy)-octadecanoate + H2O = 13-hydroxy-octadecanoate + (9Z)-octadecenoate + H(+)</text>
        <dbReference type="Rhea" id="RHEA:52064"/>
        <dbReference type="ChEBI" id="CHEBI:15377"/>
        <dbReference type="ChEBI" id="CHEBI:15378"/>
        <dbReference type="ChEBI" id="CHEBI:30823"/>
        <dbReference type="ChEBI" id="CHEBI:136303"/>
        <dbReference type="ChEBI" id="CHEBI:136304"/>
    </reaction>
    <physiologicalReaction direction="left-to-right" evidence="14">
        <dbReference type="Rhea" id="RHEA:52065"/>
    </physiologicalReaction>
</comment>
<comment type="subcellular location">
    <subcellularLocation>
        <location evidence="2">Endomembrane system</location>
        <topology evidence="2">Multi-pass membrane protein</topology>
    </subcellularLocation>
</comment>
<evidence type="ECO:0000256" key="6">
    <source>
        <dbReference type="ARBA" id="ARBA00023136"/>
    </source>
</evidence>
<feature type="transmembrane region" description="Helical" evidence="17">
    <location>
        <begin position="94"/>
        <end position="116"/>
    </location>
</feature>
<comment type="catalytic activity">
    <reaction evidence="8">
        <text>13-octadecanoyloxy-octadecanoate + H2O = 13-hydroxy-octadecanoate + octadecanoate + H(+)</text>
        <dbReference type="Rhea" id="RHEA:52084"/>
        <dbReference type="ChEBI" id="CHEBI:15377"/>
        <dbReference type="ChEBI" id="CHEBI:15378"/>
        <dbReference type="ChEBI" id="CHEBI:25629"/>
        <dbReference type="ChEBI" id="CHEBI:136304"/>
        <dbReference type="ChEBI" id="CHEBI:136335"/>
    </reaction>
    <physiologicalReaction direction="left-to-right" evidence="8">
        <dbReference type="Rhea" id="RHEA:52085"/>
    </physiologicalReaction>
</comment>
<dbReference type="PANTHER" id="PTHR10989:SF16">
    <property type="entry name" value="AT02829P-RELATED"/>
    <property type="match status" value="1"/>
</dbReference>
<comment type="catalytic activity">
    <reaction evidence="13">
        <text>9-octadecanoyloxy-octadecanoate + H2O = 9-hydroxy-octadecanoate + octadecanoate + H(+)</text>
        <dbReference type="Rhea" id="RHEA:52096"/>
        <dbReference type="ChEBI" id="CHEBI:15377"/>
        <dbReference type="ChEBI" id="CHEBI:15378"/>
        <dbReference type="ChEBI" id="CHEBI:25629"/>
        <dbReference type="ChEBI" id="CHEBI:136286"/>
        <dbReference type="ChEBI" id="CHEBI:136373"/>
    </reaction>
    <physiologicalReaction direction="left-to-right" evidence="13">
        <dbReference type="Rhea" id="RHEA:52097"/>
    </physiologicalReaction>
</comment>
<comment type="catalytic activity">
    <reaction evidence="11">
        <text>12-(9Z-octadecenoyloxy)-octadecanoate + H2O = 12-hydroxyoctadecanoate + (9Z)-octadecenoate + H(+)</text>
        <dbReference type="Rhea" id="RHEA:52060"/>
        <dbReference type="ChEBI" id="CHEBI:15377"/>
        <dbReference type="ChEBI" id="CHEBI:15378"/>
        <dbReference type="ChEBI" id="CHEBI:30823"/>
        <dbReference type="ChEBI" id="CHEBI:84201"/>
        <dbReference type="ChEBI" id="CHEBI:136302"/>
    </reaction>
    <physiologicalReaction direction="left-to-right" evidence="11">
        <dbReference type="Rhea" id="RHEA:52061"/>
    </physiologicalReaction>
</comment>
<dbReference type="Proteomes" id="UP001652740">
    <property type="component" value="Unplaced"/>
</dbReference>
<evidence type="ECO:0000256" key="11">
    <source>
        <dbReference type="ARBA" id="ARBA00048701"/>
    </source>
</evidence>
<comment type="catalytic activity">
    <reaction evidence="15">
        <text>13-(9Z-hexadecenoyloxy)-octadecanoate + H2O = 13-hydroxy-octadecanoate + (9Z)-hexadecenoate + H(+)</text>
        <dbReference type="Rhea" id="RHEA:52076"/>
        <dbReference type="ChEBI" id="CHEBI:15377"/>
        <dbReference type="ChEBI" id="CHEBI:15378"/>
        <dbReference type="ChEBI" id="CHEBI:32372"/>
        <dbReference type="ChEBI" id="CHEBI:136304"/>
        <dbReference type="ChEBI" id="CHEBI:136315"/>
    </reaction>
    <physiologicalReaction direction="left-to-right" evidence="15">
        <dbReference type="Rhea" id="RHEA:52077"/>
    </physiologicalReaction>
</comment>
<feature type="transmembrane region" description="Helical" evidence="17">
    <location>
        <begin position="164"/>
        <end position="181"/>
    </location>
</feature>
<evidence type="ECO:0000256" key="8">
    <source>
        <dbReference type="ARBA" id="ARBA00047427"/>
    </source>
</evidence>
<comment type="similarity">
    <text evidence="3">Belongs to the AIG1 family.</text>
</comment>
<dbReference type="RefSeq" id="XP_026755307.3">
    <property type="nucleotide sequence ID" value="XM_026899506.3"/>
</dbReference>
<accession>A0A6J1WL69</accession>
<evidence type="ECO:0000313" key="20">
    <source>
        <dbReference type="RefSeq" id="XP_052754328.1"/>
    </source>
</evidence>
<comment type="catalytic activity">
    <reaction evidence="10">
        <text>12-octadecanoyloxy-octadecanoate + H2O = 12-hydroxyoctadecanoate + octadecanoate + H(+)</text>
        <dbReference type="Rhea" id="RHEA:52080"/>
        <dbReference type="ChEBI" id="CHEBI:15377"/>
        <dbReference type="ChEBI" id="CHEBI:15378"/>
        <dbReference type="ChEBI" id="CHEBI:25629"/>
        <dbReference type="ChEBI" id="CHEBI:84201"/>
        <dbReference type="ChEBI" id="CHEBI:136330"/>
    </reaction>
    <physiologicalReaction direction="left-to-right" evidence="10">
        <dbReference type="Rhea" id="RHEA:52081"/>
    </physiologicalReaction>
</comment>
<dbReference type="GO" id="GO:0016020">
    <property type="term" value="C:membrane"/>
    <property type="evidence" value="ECO:0007669"/>
    <property type="project" value="InterPro"/>
</dbReference>
<dbReference type="InterPro" id="IPR006838">
    <property type="entry name" value="ADTRP_AIG1"/>
</dbReference>
<keyword evidence="4 17" id="KW-0812">Transmembrane</keyword>
<evidence type="ECO:0000313" key="19">
    <source>
        <dbReference type="RefSeq" id="XP_026755307.3"/>
    </source>
</evidence>
<organism evidence="18 19">
    <name type="scientific">Galleria mellonella</name>
    <name type="common">Greater wax moth</name>
    <dbReference type="NCBI Taxonomy" id="7137"/>
    <lineage>
        <taxon>Eukaryota</taxon>
        <taxon>Metazoa</taxon>
        <taxon>Ecdysozoa</taxon>
        <taxon>Arthropoda</taxon>
        <taxon>Hexapoda</taxon>
        <taxon>Insecta</taxon>
        <taxon>Pterygota</taxon>
        <taxon>Neoptera</taxon>
        <taxon>Endopterygota</taxon>
        <taxon>Lepidoptera</taxon>
        <taxon>Glossata</taxon>
        <taxon>Ditrysia</taxon>
        <taxon>Pyraloidea</taxon>
        <taxon>Pyralidae</taxon>
        <taxon>Galleriinae</taxon>
        <taxon>Galleria</taxon>
    </lineage>
</organism>
<evidence type="ECO:0000313" key="21">
    <source>
        <dbReference type="RefSeq" id="XP_052754329.1"/>
    </source>
</evidence>
<evidence type="ECO:0000256" key="16">
    <source>
        <dbReference type="ARBA" id="ARBA00049428"/>
    </source>
</evidence>
<dbReference type="RefSeq" id="XP_052754329.1">
    <property type="nucleotide sequence ID" value="XM_052898369.1"/>
</dbReference>
<feature type="transmembrane region" description="Helical" evidence="17">
    <location>
        <begin position="9"/>
        <end position="31"/>
    </location>
</feature>
<evidence type="ECO:0000256" key="13">
    <source>
        <dbReference type="ARBA" id="ARBA00049221"/>
    </source>
</evidence>
<evidence type="ECO:0000256" key="2">
    <source>
        <dbReference type="ARBA" id="ARBA00004127"/>
    </source>
</evidence>
<dbReference type="GeneID" id="113515338"/>
<evidence type="ECO:0000256" key="7">
    <source>
        <dbReference type="ARBA" id="ARBA00047368"/>
    </source>
</evidence>
<gene>
    <name evidence="19 20 21" type="primary">LOC113515338</name>
</gene>
<keyword evidence="5 17" id="KW-1133">Transmembrane helix</keyword>